<dbReference type="InterPro" id="IPR046720">
    <property type="entry name" value="DUF6612"/>
</dbReference>
<organism evidence="2 3">
    <name type="scientific">Alteribacillus iranensis</name>
    <dbReference type="NCBI Taxonomy" id="930128"/>
    <lineage>
        <taxon>Bacteria</taxon>
        <taxon>Bacillati</taxon>
        <taxon>Bacillota</taxon>
        <taxon>Bacilli</taxon>
        <taxon>Bacillales</taxon>
        <taxon>Bacillaceae</taxon>
        <taxon>Alteribacillus</taxon>
    </lineage>
</organism>
<dbReference type="OrthoDB" id="2853853at2"/>
<proteinExistence type="predicted"/>
<dbReference type="Proteomes" id="UP000199516">
    <property type="component" value="Unassembled WGS sequence"/>
</dbReference>
<dbReference type="RefSeq" id="WP_091659241.1">
    <property type="nucleotide sequence ID" value="NZ_FONT01000002.1"/>
</dbReference>
<evidence type="ECO:0000313" key="2">
    <source>
        <dbReference type="EMBL" id="SFE60295.1"/>
    </source>
</evidence>
<protein>
    <submittedName>
        <fullName evidence="2">Uncharacterized protein</fullName>
    </submittedName>
</protein>
<name>A0A1I2BWA2_9BACI</name>
<keyword evidence="3" id="KW-1185">Reference proteome</keyword>
<feature type="compositionally biased region" description="Acidic residues" evidence="1">
    <location>
        <begin position="262"/>
        <end position="278"/>
    </location>
</feature>
<feature type="compositionally biased region" description="Basic and acidic residues" evidence="1">
    <location>
        <begin position="252"/>
        <end position="261"/>
    </location>
</feature>
<dbReference type="Pfam" id="PF20316">
    <property type="entry name" value="DUF6612"/>
    <property type="match status" value="1"/>
</dbReference>
<dbReference type="PROSITE" id="PS51257">
    <property type="entry name" value="PROKAR_LIPOPROTEIN"/>
    <property type="match status" value="1"/>
</dbReference>
<evidence type="ECO:0000256" key="1">
    <source>
        <dbReference type="SAM" id="MobiDB-lite"/>
    </source>
</evidence>
<dbReference type="AlphaFoldDB" id="A0A1I2BWA2"/>
<evidence type="ECO:0000313" key="3">
    <source>
        <dbReference type="Proteomes" id="UP000199516"/>
    </source>
</evidence>
<feature type="region of interest" description="Disordered" evidence="1">
    <location>
        <begin position="252"/>
        <end position="278"/>
    </location>
</feature>
<accession>A0A1I2BWA2</accession>
<dbReference type="EMBL" id="FONT01000002">
    <property type="protein sequence ID" value="SFE60295.1"/>
    <property type="molecule type" value="Genomic_DNA"/>
</dbReference>
<reference evidence="2 3" key="1">
    <citation type="submission" date="2016-10" db="EMBL/GenBank/DDBJ databases">
        <authorList>
            <person name="de Groot N.N."/>
        </authorList>
    </citation>
    <scope>NUCLEOTIDE SEQUENCE [LARGE SCALE GENOMIC DNA]</scope>
    <source>
        <strain evidence="2 3">DSM 23995</strain>
    </source>
</reference>
<sequence length="278" mass="32215">MKIKKKVVSAAVIGAGMLVMTACGEQKLPEEVYKEAMGNMEELESVYFTESRSLSAAEEGVGTFTRGAVTYSDPLEAYLESDMNLIDLTEPLELDFRIHGDIVEARENEQWRNYGTTRDELNTTLRPQEDLQFFLDFEEEFLMKEEEEYYEVSFKGVDERHRVLAEQKLQELGVTESLGGLDDATRESIQLNRIDMVAYIDKETMYVTGYDTRFTFSVELAGERQSFNEISNVRYDEFNNVEGNLETYMEEKIKEIQQEKMEEQEENGEDEDEQEAEE</sequence>
<gene>
    <name evidence="2" type="ORF">SAMN05192532_102541</name>
</gene>